<dbReference type="Proteomes" id="UP000198611">
    <property type="component" value="Unassembled WGS sequence"/>
</dbReference>
<organism evidence="2 3">
    <name type="scientific">Thiohalospira halophila DSM 15071</name>
    <dbReference type="NCBI Taxonomy" id="1123397"/>
    <lineage>
        <taxon>Bacteria</taxon>
        <taxon>Pseudomonadati</taxon>
        <taxon>Pseudomonadota</taxon>
        <taxon>Gammaproteobacteria</taxon>
        <taxon>Thiohalospirales</taxon>
        <taxon>Thiohalospiraceae</taxon>
        <taxon>Thiohalospira</taxon>
    </lineage>
</organism>
<name>A0A1I1QQM5_9GAMM</name>
<dbReference type="STRING" id="1123397.SAMN05660831_01231"/>
<feature type="region of interest" description="Disordered" evidence="1">
    <location>
        <begin position="80"/>
        <end position="104"/>
    </location>
</feature>
<proteinExistence type="predicted"/>
<evidence type="ECO:0000313" key="2">
    <source>
        <dbReference type="EMBL" id="SFD24345.1"/>
    </source>
</evidence>
<dbReference type="AlphaFoldDB" id="A0A1I1QQM5"/>
<evidence type="ECO:0000256" key="1">
    <source>
        <dbReference type="SAM" id="MobiDB-lite"/>
    </source>
</evidence>
<protein>
    <submittedName>
        <fullName evidence="2">Uncharacterized conserved protein, DUF4415 family</fullName>
    </submittedName>
</protein>
<gene>
    <name evidence="2" type="ORF">SAMN05660831_01231</name>
</gene>
<feature type="region of interest" description="Disordered" evidence="1">
    <location>
        <begin position="42"/>
        <end position="67"/>
    </location>
</feature>
<dbReference type="InterPro" id="IPR025528">
    <property type="entry name" value="BrnA_antitoxin"/>
</dbReference>
<sequence length="159" mass="17525">MEMEFDPGKDAGNIAKHGLSLADAAALEWDTLWAMEDDHRDYGEPRMIGRSDAMSKTLPDGRRLDGNTPEEEAAIEAGIAADPDTYEPTEEEARQLRRVGRPPAAVTKERITIRLSPDVVERFRASGPGWQGRMNAALQDWLREHEPEQAEAGGTGQDG</sequence>
<accession>A0A1I1QQM5</accession>
<keyword evidence="3" id="KW-1185">Reference proteome</keyword>
<evidence type="ECO:0000313" key="3">
    <source>
        <dbReference type="Proteomes" id="UP000198611"/>
    </source>
</evidence>
<dbReference type="EMBL" id="FOMJ01000003">
    <property type="protein sequence ID" value="SFD24345.1"/>
    <property type="molecule type" value="Genomic_DNA"/>
</dbReference>
<dbReference type="InterPro" id="IPR038573">
    <property type="entry name" value="BrnT_sf"/>
</dbReference>
<dbReference type="Gene3D" id="3.10.450.530">
    <property type="entry name" value="Ribonuclease toxin, BrnT, of type II toxin-antitoxin system"/>
    <property type="match status" value="1"/>
</dbReference>
<reference evidence="2 3" key="1">
    <citation type="submission" date="2016-10" db="EMBL/GenBank/DDBJ databases">
        <authorList>
            <person name="de Groot N.N."/>
        </authorList>
    </citation>
    <scope>NUCLEOTIDE SEQUENCE [LARGE SCALE GENOMIC DNA]</scope>
    <source>
        <strain evidence="2 3">HL3</strain>
    </source>
</reference>
<dbReference type="Pfam" id="PF14384">
    <property type="entry name" value="BrnA_antitoxin"/>
    <property type="match status" value="1"/>
</dbReference>